<dbReference type="OrthoDB" id="6079484at2759"/>
<dbReference type="AlphaFoldDB" id="A0A1B8GUS5"/>
<keyword evidence="1" id="KW-0378">Hydrolase</keyword>
<name>A0A1B8GUS5_9PEZI</name>
<keyword evidence="4" id="KW-1185">Reference proteome</keyword>
<dbReference type="GeneID" id="28836277"/>
<keyword evidence="1" id="KW-0064">Aspartyl protease</keyword>
<dbReference type="InterPro" id="IPR001969">
    <property type="entry name" value="Aspartic_peptidase_AS"/>
</dbReference>
<dbReference type="Gene3D" id="2.40.70.10">
    <property type="entry name" value="Acid Proteases"/>
    <property type="match status" value="2"/>
</dbReference>
<dbReference type="EMBL" id="KV460212">
    <property type="protein sequence ID" value="OBT99589.1"/>
    <property type="molecule type" value="Genomic_DNA"/>
</dbReference>
<dbReference type="STRING" id="342668.A0A1B8GUS5"/>
<feature type="region of interest" description="Disordered" evidence="2">
    <location>
        <begin position="602"/>
        <end position="633"/>
    </location>
</feature>
<reference evidence="3 4" key="1">
    <citation type="submission" date="2016-03" db="EMBL/GenBank/DDBJ databases">
        <title>Comparative genomics of Pseudogymnoascus destructans, the fungus causing white-nose syndrome of bats.</title>
        <authorList>
            <person name="Palmer J.M."/>
            <person name="Drees K.P."/>
            <person name="Foster J.T."/>
            <person name="Lindner D.L."/>
        </authorList>
    </citation>
    <scope>NUCLEOTIDE SEQUENCE [LARGE SCALE GENOMIC DNA]</scope>
    <source>
        <strain evidence="3 4">UAMH 10579</strain>
    </source>
</reference>
<dbReference type="GO" id="GO:0004190">
    <property type="term" value="F:aspartic-type endopeptidase activity"/>
    <property type="evidence" value="ECO:0007669"/>
    <property type="project" value="UniProtKB-KW"/>
</dbReference>
<dbReference type="InterPro" id="IPR021109">
    <property type="entry name" value="Peptidase_aspartic_dom_sf"/>
</dbReference>
<feature type="compositionally biased region" description="Basic and acidic residues" evidence="2">
    <location>
        <begin position="622"/>
        <end position="633"/>
    </location>
</feature>
<proteinExistence type="predicted"/>
<evidence type="ECO:0000313" key="3">
    <source>
        <dbReference type="EMBL" id="OBT99589.1"/>
    </source>
</evidence>
<feature type="region of interest" description="Disordered" evidence="2">
    <location>
        <begin position="149"/>
        <end position="180"/>
    </location>
</feature>
<reference evidence="4" key="2">
    <citation type="journal article" date="2018" name="Nat. Commun.">
        <title>Extreme sensitivity to ultraviolet light in the fungal pathogen causing white-nose syndrome of bats.</title>
        <authorList>
            <person name="Palmer J.M."/>
            <person name="Drees K.P."/>
            <person name="Foster J.T."/>
            <person name="Lindner D.L."/>
        </authorList>
    </citation>
    <scope>NUCLEOTIDE SEQUENCE [LARGE SCALE GENOMIC DNA]</scope>
    <source>
        <strain evidence="4">UAMH 10579</strain>
    </source>
</reference>
<sequence>MSEADTQSHILKEHLDYVNRRHKGTFSCIHCFDDPDCGDYASRESLWKHCLENHSRWFPTSSDKLLRYREAYEDVCYRAAKVKSTNPVDHVNGKLAPSESVFASSNPPGPVVSSRIQDLVPEPNESLSSPYDQDDGEIHLELPSAHPASHYTDSFDSVTNHEDNLHNSSSLHDPLINNEDDLPSSARHQADIAGEPLKVAAGLPWRQRLPHVEVTHNHIPLHSYLCDSSNLPSNYRDDTSHNSNYRDSTRDDDSCKIDVAISYGPRAGFYSGISNLFNRNKNKIREASSDQTDIPAEHAKLASDVLSKHQHALIGSPKAYSESSIRTERGKPIEPPRRISQLDIMPISQGLLVTEGKEIYAGLTGQGRPRGSKHKGAVGLRHRENPCIFSLNAKPRENRRKVLRVRINGQDHLTCPDSGSEKNIISKACAVEHGFRIRRKTKDIKRFEVGNGDIVWSIGRVLETVGLPGSPLWQKKRRFYVLEDCPVPLVMGMKFLKEAEILTKYRHLLENCPAEISNIPSLLWIGSPRSRIRCTIDGRKLEAVADTGSDLNLMSLECAAREGFRIDARIEARTTILLGNNKKIETLGQVYVSNLTLDWREPESDLPEQSPHAPATDEPLEPDGHGSADPSHRDGDDDLYTIFHVVKHLPCEVVFGQKFLDDRDAFNKWPELLDIPPTKWSRQFGKRQQQFEFKIYISEGFSFRNFLTKRKPAVDVREQHESNWHNELHRRSKNTEEKIGLLPLGEQDAARRSEAKKVRDWHFAHARCQFCNSRSAT</sequence>
<dbReference type="PROSITE" id="PS00141">
    <property type="entry name" value="ASP_PROTEASE"/>
    <property type="match status" value="1"/>
</dbReference>
<dbReference type="RefSeq" id="XP_018133322.1">
    <property type="nucleotide sequence ID" value="XM_018272395.2"/>
</dbReference>
<dbReference type="GO" id="GO:0006508">
    <property type="term" value="P:proteolysis"/>
    <property type="evidence" value="ECO:0007669"/>
    <property type="project" value="InterPro"/>
</dbReference>
<evidence type="ECO:0000313" key="4">
    <source>
        <dbReference type="Proteomes" id="UP000091956"/>
    </source>
</evidence>
<accession>A0A1B8GUS5</accession>
<evidence type="ECO:0000256" key="2">
    <source>
        <dbReference type="SAM" id="MobiDB-lite"/>
    </source>
</evidence>
<gene>
    <name evidence="3" type="ORF">VE01_02891</name>
</gene>
<dbReference type="CDD" id="cd00303">
    <property type="entry name" value="retropepsin_like"/>
    <property type="match status" value="2"/>
</dbReference>
<protein>
    <submittedName>
        <fullName evidence="3">Uncharacterized protein</fullName>
    </submittedName>
</protein>
<dbReference type="Proteomes" id="UP000091956">
    <property type="component" value="Unassembled WGS sequence"/>
</dbReference>
<keyword evidence="1" id="KW-0645">Protease</keyword>
<evidence type="ECO:0000256" key="1">
    <source>
        <dbReference type="ARBA" id="ARBA00022750"/>
    </source>
</evidence>
<organism evidence="3 4">
    <name type="scientific">Pseudogymnoascus verrucosus</name>
    <dbReference type="NCBI Taxonomy" id="342668"/>
    <lineage>
        <taxon>Eukaryota</taxon>
        <taxon>Fungi</taxon>
        <taxon>Dikarya</taxon>
        <taxon>Ascomycota</taxon>
        <taxon>Pezizomycotina</taxon>
        <taxon>Leotiomycetes</taxon>
        <taxon>Thelebolales</taxon>
        <taxon>Thelebolaceae</taxon>
        <taxon>Pseudogymnoascus</taxon>
    </lineage>
</organism>